<feature type="non-terminal residue" evidence="1">
    <location>
        <position position="1"/>
    </location>
</feature>
<organism evidence="1 2">
    <name type="scientific">Phytophthora cactorum</name>
    <dbReference type="NCBI Taxonomy" id="29920"/>
    <lineage>
        <taxon>Eukaryota</taxon>
        <taxon>Sar</taxon>
        <taxon>Stramenopiles</taxon>
        <taxon>Oomycota</taxon>
        <taxon>Peronosporomycetes</taxon>
        <taxon>Peronosporales</taxon>
        <taxon>Peronosporaceae</taxon>
        <taxon>Phytophthora</taxon>
    </lineage>
</organism>
<evidence type="ECO:0000313" key="2">
    <source>
        <dbReference type="Proteomes" id="UP000251314"/>
    </source>
</evidence>
<keyword evidence="2" id="KW-1185">Reference proteome</keyword>
<evidence type="ECO:0000313" key="1">
    <source>
        <dbReference type="EMBL" id="RAW19930.1"/>
    </source>
</evidence>
<dbReference type="VEuPathDB" id="FungiDB:PC110_g23628"/>
<dbReference type="AlphaFoldDB" id="A0A329R5Z8"/>
<accession>A0A329R5Z8</accession>
<name>A0A329R5Z8_9STRA</name>
<protein>
    <submittedName>
        <fullName evidence="1">Uncharacterized protein</fullName>
    </submittedName>
</protein>
<gene>
    <name evidence="1" type="ORF">PC110_g23628</name>
</gene>
<dbReference type="EMBL" id="MJFZ01003838">
    <property type="protein sequence ID" value="RAW19930.1"/>
    <property type="molecule type" value="Genomic_DNA"/>
</dbReference>
<reference evidence="1 2" key="1">
    <citation type="submission" date="2018-01" db="EMBL/GenBank/DDBJ databases">
        <title>Draft genome of the strawberry crown rot pathogen Phytophthora cactorum.</title>
        <authorList>
            <person name="Armitage A.D."/>
            <person name="Lysoe E."/>
            <person name="Nellist C.F."/>
            <person name="Harrison R.J."/>
            <person name="Brurberg M.B."/>
        </authorList>
    </citation>
    <scope>NUCLEOTIDE SEQUENCE [LARGE SCALE GENOMIC DNA]</scope>
    <source>
        <strain evidence="1 2">10300</strain>
    </source>
</reference>
<proteinExistence type="predicted"/>
<dbReference type="OrthoDB" id="118568at2759"/>
<dbReference type="STRING" id="29920.A0A329R5Z8"/>
<dbReference type="Proteomes" id="UP000251314">
    <property type="component" value="Unassembled WGS sequence"/>
</dbReference>
<sequence length="96" mass="10766">YMKLFIAEGFVLEPSAGAFRERVLALGKQAEKEVLDFLRKRKITSRGFTAVRKRLHDLHVADALNDLIARHCKLLQAGAIQDPDRQDLLEPVAAAL</sequence>
<comment type="caution">
    <text evidence="1">The sequence shown here is derived from an EMBL/GenBank/DDBJ whole genome shotgun (WGS) entry which is preliminary data.</text>
</comment>